<gene>
    <name evidence="6" type="ORF">GO620_002285</name>
</gene>
<dbReference type="GO" id="GO:0016020">
    <property type="term" value="C:membrane"/>
    <property type="evidence" value="ECO:0007669"/>
    <property type="project" value="TreeGrafter"/>
</dbReference>
<evidence type="ECO:0000256" key="1">
    <source>
        <dbReference type="ARBA" id="ARBA00000427"/>
    </source>
</evidence>
<proteinExistence type="inferred from homology"/>
<reference evidence="6 7" key="1">
    <citation type="submission" date="2020-12" db="EMBL/GenBank/DDBJ databases">
        <title>HMF7856_wgs.fasta genome submission.</title>
        <authorList>
            <person name="Kang H."/>
            <person name="Kim H."/>
            <person name="Joh K."/>
        </authorList>
    </citation>
    <scope>NUCLEOTIDE SEQUENCE [LARGE SCALE GENOMIC DNA]</scope>
    <source>
        <strain evidence="6 7">HMF7856</strain>
    </source>
</reference>
<dbReference type="CDD" id="cd15482">
    <property type="entry name" value="Sialidase_non-viral"/>
    <property type="match status" value="1"/>
</dbReference>
<evidence type="ECO:0000256" key="2">
    <source>
        <dbReference type="ARBA" id="ARBA00009348"/>
    </source>
</evidence>
<evidence type="ECO:0000256" key="3">
    <source>
        <dbReference type="ARBA" id="ARBA00012733"/>
    </source>
</evidence>
<dbReference type="PANTHER" id="PTHR10628">
    <property type="entry name" value="SIALIDASE"/>
    <property type="match status" value="1"/>
</dbReference>
<evidence type="ECO:0000256" key="4">
    <source>
        <dbReference type="SAM" id="SignalP"/>
    </source>
</evidence>
<keyword evidence="4" id="KW-0732">Signal</keyword>
<dbReference type="Gene3D" id="2.120.10.10">
    <property type="match status" value="1"/>
</dbReference>
<dbReference type="InterPro" id="IPR036278">
    <property type="entry name" value="Sialidase_sf"/>
</dbReference>
<name>A0A7T7JHH8_9SPHI</name>
<comment type="catalytic activity">
    <reaction evidence="1">
        <text>Hydrolysis of alpha-(2-&gt;3)-, alpha-(2-&gt;6)-, alpha-(2-&gt;8)- glycosidic linkages of terminal sialic acid residues in oligosaccharides, glycoproteins, glycolipids, colominic acid and synthetic substrates.</text>
        <dbReference type="EC" id="3.2.1.18"/>
    </reaction>
</comment>
<dbReference type="KEGG" id="mgik:GO620_002285"/>
<organism evidence="6 7">
    <name type="scientific">Mucilaginibacter ginkgonis</name>
    <dbReference type="NCBI Taxonomy" id="2682091"/>
    <lineage>
        <taxon>Bacteria</taxon>
        <taxon>Pseudomonadati</taxon>
        <taxon>Bacteroidota</taxon>
        <taxon>Sphingobacteriia</taxon>
        <taxon>Sphingobacteriales</taxon>
        <taxon>Sphingobacteriaceae</taxon>
        <taxon>Mucilaginibacter</taxon>
    </lineage>
</organism>
<feature type="chain" id="PRO_5031270079" description="exo-alpha-sialidase" evidence="4">
    <location>
        <begin position="30"/>
        <end position="424"/>
    </location>
</feature>
<comment type="similarity">
    <text evidence="2">Belongs to the glycosyl hydrolase 33 family.</text>
</comment>
<dbReference type="Proteomes" id="UP000429232">
    <property type="component" value="Chromosome"/>
</dbReference>
<dbReference type="RefSeq" id="WP_198173465.1">
    <property type="nucleotide sequence ID" value="NZ_CP066775.1"/>
</dbReference>
<dbReference type="InterPro" id="IPR026856">
    <property type="entry name" value="Sialidase_fam"/>
</dbReference>
<evidence type="ECO:0000313" key="7">
    <source>
        <dbReference type="Proteomes" id="UP000429232"/>
    </source>
</evidence>
<dbReference type="EC" id="3.2.1.18" evidence="3"/>
<evidence type="ECO:0000313" key="6">
    <source>
        <dbReference type="EMBL" id="QQL50304.1"/>
    </source>
</evidence>
<dbReference type="SUPFAM" id="SSF50939">
    <property type="entry name" value="Sialidases"/>
    <property type="match status" value="1"/>
</dbReference>
<dbReference type="Pfam" id="PF13088">
    <property type="entry name" value="BNR_2"/>
    <property type="match status" value="1"/>
</dbReference>
<dbReference type="InterPro" id="IPR011040">
    <property type="entry name" value="Sialidase"/>
</dbReference>
<dbReference type="AlphaFoldDB" id="A0A7T7JHH8"/>
<feature type="domain" description="Sialidase" evidence="5">
    <location>
        <begin position="80"/>
        <end position="392"/>
    </location>
</feature>
<dbReference type="GO" id="GO:0006689">
    <property type="term" value="P:ganglioside catabolic process"/>
    <property type="evidence" value="ECO:0007669"/>
    <property type="project" value="TreeGrafter"/>
</dbReference>
<dbReference type="GO" id="GO:0009313">
    <property type="term" value="P:oligosaccharide catabolic process"/>
    <property type="evidence" value="ECO:0007669"/>
    <property type="project" value="TreeGrafter"/>
</dbReference>
<keyword evidence="7" id="KW-1185">Reference proteome</keyword>
<protein>
    <recommendedName>
        <fullName evidence="3">exo-alpha-sialidase</fullName>
        <ecNumber evidence="3">3.2.1.18</ecNumber>
    </recommendedName>
</protein>
<accession>A0A7T7JHH8</accession>
<dbReference type="GO" id="GO:0004308">
    <property type="term" value="F:exo-alpha-sialidase activity"/>
    <property type="evidence" value="ECO:0007669"/>
    <property type="project" value="UniProtKB-EC"/>
</dbReference>
<dbReference type="EMBL" id="CP066775">
    <property type="protein sequence ID" value="QQL50304.1"/>
    <property type="molecule type" value="Genomic_DNA"/>
</dbReference>
<feature type="signal peptide" evidence="4">
    <location>
        <begin position="1"/>
        <end position="29"/>
    </location>
</feature>
<sequence length="424" mass="47338">MRNTGCLKALCGVTAIICIVAGLSFTVHAKTGIKGDKPQRSSRIKDKADVAFSDTALLFEPVRDGYTMYHVPSMTITAKGTILAFAEGRFGQGKDWDDIDLVMRRSTDGGKTWQPRVVIIPHSTGKPTSNITPIADKDGTVHLLFQINYQNAFYLQSKDEGKTWTKPVDITYVYNEFKSQYPWQVLAPGPGHAIQLANGRLLVPTWLCVPNKKIPGGDHRPSCVATIYSDDHGKTWHRGDIIVNNGDLSADGKDTIVNPNESVVVQLSDGRVMMNTRNENMVNRRLIFYSNDGATGWSKPVFDQDLYDPVCMASMVKISSDKSAVKPIIFVNADSRNDARSTKKGRPVFKPRENITARASFDNGKTWPVFKPLFTGGSGYSDLATDKSGLIYCIYEKRDGDPNVWRYRIVMQRFNLAWLKEKQQ</sequence>
<dbReference type="PANTHER" id="PTHR10628:SF30">
    <property type="entry name" value="EXO-ALPHA-SIALIDASE"/>
    <property type="match status" value="1"/>
</dbReference>
<evidence type="ECO:0000259" key="5">
    <source>
        <dbReference type="Pfam" id="PF13088"/>
    </source>
</evidence>
<dbReference type="GO" id="GO:0005737">
    <property type="term" value="C:cytoplasm"/>
    <property type="evidence" value="ECO:0007669"/>
    <property type="project" value="TreeGrafter"/>
</dbReference>